<proteinExistence type="predicted"/>
<protein>
    <submittedName>
        <fullName evidence="1">Uncharacterized protein</fullName>
    </submittedName>
</protein>
<sequence length="55" mass="6328">MLLNEVREKIKEIEEDDRYKASPALVEINAPLALIQMGFESSLVVLKWVEQSLIK</sequence>
<comment type="caution">
    <text evidence="1">The sequence shown here is derived from an EMBL/GenBank/DDBJ whole genome shotgun (WGS) entry which is preliminary data.</text>
</comment>
<dbReference type="EMBL" id="LAZR01029822">
    <property type="protein sequence ID" value="KKL58447.1"/>
    <property type="molecule type" value="Genomic_DNA"/>
</dbReference>
<dbReference type="AlphaFoldDB" id="A0A0F9G5A9"/>
<organism evidence="1">
    <name type="scientific">marine sediment metagenome</name>
    <dbReference type="NCBI Taxonomy" id="412755"/>
    <lineage>
        <taxon>unclassified sequences</taxon>
        <taxon>metagenomes</taxon>
        <taxon>ecological metagenomes</taxon>
    </lineage>
</organism>
<evidence type="ECO:0000313" key="1">
    <source>
        <dbReference type="EMBL" id="KKL58447.1"/>
    </source>
</evidence>
<gene>
    <name evidence="1" type="ORF">LCGC14_2225300</name>
</gene>
<reference evidence="1" key="1">
    <citation type="journal article" date="2015" name="Nature">
        <title>Complex archaea that bridge the gap between prokaryotes and eukaryotes.</title>
        <authorList>
            <person name="Spang A."/>
            <person name="Saw J.H."/>
            <person name="Jorgensen S.L."/>
            <person name="Zaremba-Niedzwiedzka K."/>
            <person name="Martijn J."/>
            <person name="Lind A.E."/>
            <person name="van Eijk R."/>
            <person name="Schleper C."/>
            <person name="Guy L."/>
            <person name="Ettema T.J."/>
        </authorList>
    </citation>
    <scope>NUCLEOTIDE SEQUENCE</scope>
</reference>
<accession>A0A0F9G5A9</accession>
<name>A0A0F9G5A9_9ZZZZ</name>